<sequence>MSGLATNIFAHRGASGYAPENTMAAFQLAYWQGADGIETDVHLTKDNIPVLMHDERVNRTTDGSGFIQGYTLHQLKQLDTGSWFSPKFTGSRVVTLDEFLVWIRDKALYLNIELKNNKIDYKNLETIVYDKIAFYGLLDCTILSTFNPNSVIRLNEIGAKTGAALLTAERHKQLITYAKDLKASAIHIKYRLLSQALINRSHEEHMAVRVFTTNKPVQMLRCFSMGCDAIFTDFPEAAIQYRHQFNSRKEK</sequence>
<dbReference type="Gene3D" id="3.20.20.190">
    <property type="entry name" value="Phosphatidylinositol (PI) phosphodiesterase"/>
    <property type="match status" value="1"/>
</dbReference>
<dbReference type="Proteomes" id="UP001597502">
    <property type="component" value="Unassembled WGS sequence"/>
</dbReference>
<reference evidence="3" key="1">
    <citation type="journal article" date="2019" name="Int. J. Syst. Evol. Microbiol.">
        <title>The Global Catalogue of Microorganisms (GCM) 10K type strain sequencing project: providing services to taxonomists for standard genome sequencing and annotation.</title>
        <authorList>
            <consortium name="The Broad Institute Genomics Platform"/>
            <consortium name="The Broad Institute Genome Sequencing Center for Infectious Disease"/>
            <person name="Wu L."/>
            <person name="Ma J."/>
        </authorList>
    </citation>
    <scope>NUCLEOTIDE SEQUENCE [LARGE SCALE GENOMIC DNA]</scope>
    <source>
        <strain evidence="3">TISTR 1535</strain>
    </source>
</reference>
<dbReference type="PROSITE" id="PS51704">
    <property type="entry name" value="GP_PDE"/>
    <property type="match status" value="1"/>
</dbReference>
<dbReference type="InterPro" id="IPR017946">
    <property type="entry name" value="PLC-like_Pdiesterase_TIM-brl"/>
</dbReference>
<evidence type="ECO:0000313" key="3">
    <source>
        <dbReference type="Proteomes" id="UP001597502"/>
    </source>
</evidence>
<dbReference type="RefSeq" id="WP_382395659.1">
    <property type="nucleotide sequence ID" value="NZ_JBHUNA010000040.1"/>
</dbReference>
<keyword evidence="3" id="KW-1185">Reference proteome</keyword>
<gene>
    <name evidence="2" type="ORF">ACFSUO_15175</name>
</gene>
<comment type="caution">
    <text evidence="2">The sequence shown here is derived from an EMBL/GenBank/DDBJ whole genome shotgun (WGS) entry which is preliminary data.</text>
</comment>
<feature type="domain" description="GP-PDE" evidence="1">
    <location>
        <begin position="6"/>
        <end position="242"/>
    </location>
</feature>
<organism evidence="2 3">
    <name type="scientific">Lentibacillus juripiscarius</name>
    <dbReference type="NCBI Taxonomy" id="257446"/>
    <lineage>
        <taxon>Bacteria</taxon>
        <taxon>Bacillati</taxon>
        <taxon>Bacillota</taxon>
        <taxon>Bacilli</taxon>
        <taxon>Bacillales</taxon>
        <taxon>Bacillaceae</taxon>
        <taxon>Lentibacillus</taxon>
    </lineage>
</organism>
<dbReference type="PANTHER" id="PTHR46211:SF1">
    <property type="entry name" value="GLYCEROPHOSPHODIESTER PHOSPHODIESTERASE, CYTOPLASMIC"/>
    <property type="match status" value="1"/>
</dbReference>
<dbReference type="CDD" id="cd08563">
    <property type="entry name" value="GDPD_TtGDE_like"/>
    <property type="match status" value="1"/>
</dbReference>
<dbReference type="EMBL" id="JBHUNA010000040">
    <property type="protein sequence ID" value="MFD2762300.1"/>
    <property type="molecule type" value="Genomic_DNA"/>
</dbReference>
<protein>
    <submittedName>
        <fullName evidence="2">Glycerophosphodiester phosphodiesterase</fullName>
    </submittedName>
</protein>
<dbReference type="SUPFAM" id="SSF51695">
    <property type="entry name" value="PLC-like phosphodiesterases"/>
    <property type="match status" value="1"/>
</dbReference>
<evidence type="ECO:0000313" key="2">
    <source>
        <dbReference type="EMBL" id="MFD2762300.1"/>
    </source>
</evidence>
<dbReference type="InterPro" id="IPR030395">
    <property type="entry name" value="GP_PDE_dom"/>
</dbReference>
<dbReference type="Pfam" id="PF03009">
    <property type="entry name" value="GDPD"/>
    <property type="match status" value="1"/>
</dbReference>
<proteinExistence type="predicted"/>
<evidence type="ECO:0000259" key="1">
    <source>
        <dbReference type="PROSITE" id="PS51704"/>
    </source>
</evidence>
<dbReference type="PANTHER" id="PTHR46211">
    <property type="entry name" value="GLYCEROPHOSPHORYL DIESTER PHOSPHODIESTERASE"/>
    <property type="match status" value="1"/>
</dbReference>
<name>A0ABW5V9F6_9BACI</name>
<accession>A0ABW5V9F6</accession>